<protein>
    <submittedName>
        <fullName evidence="1">Uncharacterized protein</fullName>
    </submittedName>
</protein>
<evidence type="ECO:0000313" key="2">
    <source>
        <dbReference type="Proteomes" id="UP000316426"/>
    </source>
</evidence>
<evidence type="ECO:0000313" key="1">
    <source>
        <dbReference type="EMBL" id="QDV76247.1"/>
    </source>
</evidence>
<accession>A0A518KEM8</accession>
<dbReference type="AlphaFoldDB" id="A0A518KEM8"/>
<dbReference type="KEGG" id="bmei:Spa11_44720"/>
<reference evidence="1 2" key="1">
    <citation type="submission" date="2019-02" db="EMBL/GenBank/DDBJ databases">
        <title>Deep-cultivation of Planctomycetes and their phenomic and genomic characterization uncovers novel biology.</title>
        <authorList>
            <person name="Wiegand S."/>
            <person name="Jogler M."/>
            <person name="Boedeker C."/>
            <person name="Pinto D."/>
            <person name="Vollmers J."/>
            <person name="Rivas-Marin E."/>
            <person name="Kohn T."/>
            <person name="Peeters S.H."/>
            <person name="Heuer A."/>
            <person name="Rast P."/>
            <person name="Oberbeckmann S."/>
            <person name="Bunk B."/>
            <person name="Jeske O."/>
            <person name="Meyerdierks A."/>
            <person name="Storesund J.E."/>
            <person name="Kallscheuer N."/>
            <person name="Luecker S."/>
            <person name="Lage O.M."/>
            <person name="Pohl T."/>
            <person name="Merkel B.J."/>
            <person name="Hornburger P."/>
            <person name="Mueller R.-W."/>
            <person name="Bruemmer F."/>
            <person name="Labrenz M."/>
            <person name="Spormann A.M."/>
            <person name="Op den Camp H."/>
            <person name="Overmann J."/>
            <person name="Amann R."/>
            <person name="Jetten M.S.M."/>
            <person name="Mascher T."/>
            <person name="Medema M.H."/>
            <person name="Devos D.P."/>
            <person name="Kaster A.-K."/>
            <person name="Ovreas L."/>
            <person name="Rohde M."/>
            <person name="Galperin M.Y."/>
            <person name="Jogler C."/>
        </authorList>
    </citation>
    <scope>NUCLEOTIDE SEQUENCE [LARGE SCALE GENOMIC DNA]</scope>
    <source>
        <strain evidence="1 2">Spa11</strain>
    </source>
</reference>
<dbReference type="Proteomes" id="UP000316426">
    <property type="component" value="Chromosome"/>
</dbReference>
<proteinExistence type="predicted"/>
<sequence>MLMDEETGVGLVAMVGPDAPGDDSLTAGMLESFKEFYLKQPEAELIDEGKASFSGKEASFFETACIGTKGNKVASRVLIDRDGKSARIYIFNFPADAARDEKTQLPPSLANIRIKR</sequence>
<gene>
    <name evidence="1" type="ORF">Spa11_44720</name>
</gene>
<organism evidence="1 2">
    <name type="scientific">Botrimarina mediterranea</name>
    <dbReference type="NCBI Taxonomy" id="2528022"/>
    <lineage>
        <taxon>Bacteria</taxon>
        <taxon>Pseudomonadati</taxon>
        <taxon>Planctomycetota</taxon>
        <taxon>Planctomycetia</taxon>
        <taxon>Pirellulales</taxon>
        <taxon>Lacipirellulaceae</taxon>
        <taxon>Botrimarina</taxon>
    </lineage>
</organism>
<keyword evidence="2" id="KW-1185">Reference proteome</keyword>
<dbReference type="EMBL" id="CP036349">
    <property type="protein sequence ID" value="QDV76247.1"/>
    <property type="molecule type" value="Genomic_DNA"/>
</dbReference>
<name>A0A518KEM8_9BACT</name>